<organism evidence="1 2">
    <name type="scientific">Christiangramia salexigens</name>
    <dbReference type="NCBI Taxonomy" id="1913577"/>
    <lineage>
        <taxon>Bacteria</taxon>
        <taxon>Pseudomonadati</taxon>
        <taxon>Bacteroidota</taxon>
        <taxon>Flavobacteriia</taxon>
        <taxon>Flavobacteriales</taxon>
        <taxon>Flavobacteriaceae</taxon>
        <taxon>Christiangramia</taxon>
    </lineage>
</organism>
<dbReference type="Pfam" id="PF13591">
    <property type="entry name" value="MerR_2"/>
    <property type="match status" value="1"/>
</dbReference>
<dbReference type="STRING" id="1913577.LPB144_11135"/>
<name>A0A1L3J717_9FLAO</name>
<evidence type="ECO:0000313" key="1">
    <source>
        <dbReference type="EMBL" id="APG60927.1"/>
    </source>
</evidence>
<accession>A0A1L3J717</accession>
<reference evidence="1 2" key="1">
    <citation type="submission" date="2016-11" db="EMBL/GenBank/DDBJ databases">
        <title>Gramella sp. LPB0144 isolated from marine environment.</title>
        <authorList>
            <person name="Kim E."/>
            <person name="Yi H."/>
        </authorList>
    </citation>
    <scope>NUCLEOTIDE SEQUENCE [LARGE SCALE GENOMIC DNA]</scope>
    <source>
        <strain evidence="1 2">LPB0144</strain>
    </source>
</reference>
<dbReference type="Gene3D" id="1.10.1660.10">
    <property type="match status" value="1"/>
</dbReference>
<proteinExistence type="predicted"/>
<keyword evidence="2" id="KW-1185">Reference proteome</keyword>
<dbReference type="AlphaFoldDB" id="A0A1L3J717"/>
<dbReference type="EMBL" id="CP018153">
    <property type="protein sequence ID" value="APG60927.1"/>
    <property type="molecule type" value="Genomic_DNA"/>
</dbReference>
<dbReference type="KEGG" id="grl:LPB144_11135"/>
<dbReference type="Proteomes" id="UP000182510">
    <property type="component" value="Chromosome"/>
</dbReference>
<sequence length="97" mass="11747">MMKEENLIPAEEICVRYKVEHQFLISLYESGIIDVITIEKTQYIPLDHLHEFEKMIRLYRDLDINVEGLEAVHHLLKQIESLQKENRRLRNRLNLFE</sequence>
<gene>
    <name evidence="1" type="ORF">LPB144_11135</name>
</gene>
<protein>
    <submittedName>
        <fullName evidence="1">MerR family transcriptional regulator</fullName>
    </submittedName>
</protein>
<evidence type="ECO:0000313" key="2">
    <source>
        <dbReference type="Proteomes" id="UP000182510"/>
    </source>
</evidence>